<evidence type="ECO:0000256" key="2">
    <source>
        <dbReference type="SAM" id="Coils"/>
    </source>
</evidence>
<dbReference type="STRING" id="1560234.SP90_10015"/>
<name>A0A1B7XBZ7_9BACT</name>
<evidence type="ECO:0008006" key="5">
    <source>
        <dbReference type="Google" id="ProtNLM"/>
    </source>
</evidence>
<evidence type="ECO:0000313" key="4">
    <source>
        <dbReference type="Proteomes" id="UP000091979"/>
    </source>
</evidence>
<protein>
    <recommendedName>
        <fullName evidence="5">Cell division protein ZapB</fullName>
    </recommendedName>
</protein>
<comment type="caution">
    <text evidence="3">The sequence shown here is derived from an EMBL/GenBank/DDBJ whole genome shotgun (WGS) entry which is preliminary data.</text>
</comment>
<dbReference type="InterPro" id="IPR009252">
    <property type="entry name" value="Cell_div_ZapB"/>
</dbReference>
<organism evidence="3 4">
    <name type="scientific">Halodesulfovibrio spirochaetisodalis</name>
    <dbReference type="NCBI Taxonomy" id="1560234"/>
    <lineage>
        <taxon>Bacteria</taxon>
        <taxon>Pseudomonadati</taxon>
        <taxon>Thermodesulfobacteriota</taxon>
        <taxon>Desulfovibrionia</taxon>
        <taxon>Desulfovibrionales</taxon>
        <taxon>Desulfovibrionaceae</taxon>
        <taxon>Halodesulfovibrio</taxon>
    </lineage>
</organism>
<dbReference type="RefSeq" id="WP_066855301.1">
    <property type="nucleotide sequence ID" value="NZ_JXMS01000016.1"/>
</dbReference>
<dbReference type="GO" id="GO:0005737">
    <property type="term" value="C:cytoplasm"/>
    <property type="evidence" value="ECO:0007669"/>
    <property type="project" value="InterPro"/>
</dbReference>
<keyword evidence="1 2" id="KW-0175">Coiled coil</keyword>
<dbReference type="GO" id="GO:0090529">
    <property type="term" value="P:cell septum assembly"/>
    <property type="evidence" value="ECO:0007669"/>
    <property type="project" value="InterPro"/>
</dbReference>
<dbReference type="AlphaFoldDB" id="A0A1B7XBZ7"/>
<feature type="coiled-coil region" evidence="2">
    <location>
        <begin position="4"/>
        <end position="59"/>
    </location>
</feature>
<evidence type="ECO:0000313" key="3">
    <source>
        <dbReference type="EMBL" id="OBQ50243.1"/>
    </source>
</evidence>
<dbReference type="Pfam" id="PF06005">
    <property type="entry name" value="ZapB"/>
    <property type="match status" value="1"/>
</dbReference>
<keyword evidence="4" id="KW-1185">Reference proteome</keyword>
<sequence>MELIDRLEKKLESLLEEVESLKNENLQLKEEVEVSLSVLEEENRALKEELELERSTKDEVMGRIDGLLTKLSNPADSM</sequence>
<dbReference type="PATRIC" id="fig|1560234.3.peg.839"/>
<dbReference type="Gene3D" id="1.20.5.340">
    <property type="match status" value="1"/>
</dbReference>
<reference evidence="3 4" key="1">
    <citation type="submission" date="2015-01" db="EMBL/GenBank/DDBJ databases">
        <title>Desulfovibrio sp. JC271 draft genome sequence.</title>
        <authorList>
            <person name="Shivani Y."/>
            <person name="Subhash Y."/>
            <person name="Sasikala C."/>
            <person name="Ramana C.V."/>
        </authorList>
    </citation>
    <scope>NUCLEOTIDE SEQUENCE [LARGE SCALE GENOMIC DNA]</scope>
    <source>
        <strain evidence="3 4">JC271</strain>
    </source>
</reference>
<evidence type="ECO:0000256" key="1">
    <source>
        <dbReference type="ARBA" id="ARBA00023054"/>
    </source>
</evidence>
<proteinExistence type="predicted"/>
<dbReference type="EMBL" id="JXMS01000016">
    <property type="protein sequence ID" value="OBQ50243.1"/>
    <property type="molecule type" value="Genomic_DNA"/>
</dbReference>
<dbReference type="GO" id="GO:0043093">
    <property type="term" value="P:FtsZ-dependent cytokinesis"/>
    <property type="evidence" value="ECO:0007669"/>
    <property type="project" value="InterPro"/>
</dbReference>
<gene>
    <name evidence="3" type="ORF">SP90_10015</name>
</gene>
<dbReference type="Proteomes" id="UP000091979">
    <property type="component" value="Unassembled WGS sequence"/>
</dbReference>
<accession>A0A1B7XBZ7</accession>